<evidence type="ECO:0000313" key="3">
    <source>
        <dbReference type="Proteomes" id="UP000287033"/>
    </source>
</evidence>
<comment type="caution">
    <text evidence="2">The sequence shown here is derived from an EMBL/GenBank/DDBJ whole genome shotgun (WGS) entry which is preliminary data.</text>
</comment>
<gene>
    <name evidence="2" type="ORF">chiPu_0024046</name>
</gene>
<dbReference type="AlphaFoldDB" id="A0A401TC98"/>
<reference evidence="2 3" key="1">
    <citation type="journal article" date="2018" name="Nat. Ecol. Evol.">
        <title>Shark genomes provide insights into elasmobranch evolution and the origin of vertebrates.</title>
        <authorList>
            <person name="Hara Y"/>
            <person name="Yamaguchi K"/>
            <person name="Onimaru K"/>
            <person name="Kadota M"/>
            <person name="Koyanagi M"/>
            <person name="Keeley SD"/>
            <person name="Tatsumi K"/>
            <person name="Tanaka K"/>
            <person name="Motone F"/>
            <person name="Kageyama Y"/>
            <person name="Nozu R"/>
            <person name="Adachi N"/>
            <person name="Nishimura O"/>
            <person name="Nakagawa R"/>
            <person name="Tanegashima C"/>
            <person name="Kiyatake I"/>
            <person name="Matsumoto R"/>
            <person name="Murakumo K"/>
            <person name="Nishida K"/>
            <person name="Terakita A"/>
            <person name="Kuratani S"/>
            <person name="Sato K"/>
            <person name="Hyodo S Kuraku.S."/>
        </authorList>
    </citation>
    <scope>NUCLEOTIDE SEQUENCE [LARGE SCALE GENOMIC DNA]</scope>
</reference>
<feature type="region of interest" description="Disordered" evidence="1">
    <location>
        <begin position="1"/>
        <end position="103"/>
    </location>
</feature>
<evidence type="ECO:0000256" key="1">
    <source>
        <dbReference type="SAM" id="MobiDB-lite"/>
    </source>
</evidence>
<organism evidence="2 3">
    <name type="scientific">Chiloscyllium punctatum</name>
    <name type="common">Brownbanded bambooshark</name>
    <name type="synonym">Hemiscyllium punctatum</name>
    <dbReference type="NCBI Taxonomy" id="137246"/>
    <lineage>
        <taxon>Eukaryota</taxon>
        <taxon>Metazoa</taxon>
        <taxon>Chordata</taxon>
        <taxon>Craniata</taxon>
        <taxon>Vertebrata</taxon>
        <taxon>Chondrichthyes</taxon>
        <taxon>Elasmobranchii</taxon>
        <taxon>Galeomorphii</taxon>
        <taxon>Galeoidea</taxon>
        <taxon>Orectolobiformes</taxon>
        <taxon>Hemiscylliidae</taxon>
        <taxon>Chiloscyllium</taxon>
    </lineage>
</organism>
<accession>A0A401TC98</accession>
<evidence type="ECO:0000313" key="2">
    <source>
        <dbReference type="EMBL" id="GCC40271.1"/>
    </source>
</evidence>
<proteinExistence type="predicted"/>
<name>A0A401TC98_CHIPU</name>
<dbReference type="EMBL" id="BEZZ01031708">
    <property type="protein sequence ID" value="GCC40271.1"/>
    <property type="molecule type" value="Genomic_DNA"/>
</dbReference>
<keyword evidence="3" id="KW-1185">Reference proteome</keyword>
<feature type="compositionally biased region" description="Basic and acidic residues" evidence="1">
    <location>
        <begin position="78"/>
        <end position="96"/>
    </location>
</feature>
<sequence>MEDRACSQRGVTAPPPGRRTRPAARVHSAIARLENRGRRRGSQRHREAGGPGVHQGLTAPPRGRRTRAAARCHSATARSEDRSCSRRSQRHPEARGPDLQLGM</sequence>
<protein>
    <submittedName>
        <fullName evidence="2">Uncharacterized protein</fullName>
    </submittedName>
</protein>
<dbReference type="Proteomes" id="UP000287033">
    <property type="component" value="Unassembled WGS sequence"/>
</dbReference>